<dbReference type="RefSeq" id="WP_379564095.1">
    <property type="nucleotide sequence ID" value="NZ_JBHUMX010000045.1"/>
</dbReference>
<evidence type="ECO:0000313" key="3">
    <source>
        <dbReference type="Proteomes" id="UP001597451"/>
    </source>
</evidence>
<keyword evidence="1" id="KW-1133">Transmembrane helix</keyword>
<feature type="transmembrane region" description="Helical" evidence="1">
    <location>
        <begin position="192"/>
        <end position="217"/>
    </location>
</feature>
<organism evidence="2 3">
    <name type="scientific">Oceanobacillus kapialis</name>
    <dbReference type="NCBI Taxonomy" id="481353"/>
    <lineage>
        <taxon>Bacteria</taxon>
        <taxon>Bacillati</taxon>
        <taxon>Bacillota</taxon>
        <taxon>Bacilli</taxon>
        <taxon>Bacillales</taxon>
        <taxon>Bacillaceae</taxon>
        <taxon>Oceanobacillus</taxon>
    </lineage>
</organism>
<dbReference type="HAMAP" id="MF_02088">
    <property type="entry name" value="Q_prec_transport"/>
    <property type="match status" value="1"/>
</dbReference>
<dbReference type="InterPro" id="IPR003744">
    <property type="entry name" value="YhhQ"/>
</dbReference>
<comment type="caution">
    <text evidence="2">The sequence shown here is derived from an EMBL/GenBank/DDBJ whole genome shotgun (WGS) entry which is preliminary data.</text>
</comment>
<feature type="transmembrane region" description="Helical" evidence="1">
    <location>
        <begin position="30"/>
        <end position="46"/>
    </location>
</feature>
<name>A0ABW5Q4U7_9BACI</name>
<protein>
    <recommendedName>
        <fullName evidence="1">Probable queuosine precursor transporter</fullName>
        <shortName evidence="1">Q precursor transporter</shortName>
    </recommendedName>
</protein>
<sequence length="229" mass="25888">MSNELIWILFALVNFSFLLLFYRLFGKTGLFVWIGMATVVANMQVLKTVELLGLTATLGNIMYGTAYLATDILNEKYGKQEAKKAVWLGFATLITMTVVMQFALAFQPAADDIAHGSLATIFGLVIRVAAGSLAAYIISQYFDVWIYDKLRKLFPSDRQLWIRNNGSTVISQLLDSVVFCTIAFYGQFPFSVWLEILFTTYIIKFIVAILDTPFMYIAKRMNNNNEKVS</sequence>
<proteinExistence type="inferred from homology"/>
<feature type="transmembrane region" description="Helical" evidence="1">
    <location>
        <begin position="85"/>
        <end position="106"/>
    </location>
</feature>
<dbReference type="PANTHER" id="PTHR34300">
    <property type="entry name" value="QUEUOSINE PRECURSOR TRANSPORTER-RELATED"/>
    <property type="match status" value="1"/>
</dbReference>
<feature type="transmembrane region" description="Helical" evidence="1">
    <location>
        <begin position="118"/>
        <end position="139"/>
    </location>
</feature>
<dbReference type="Pfam" id="PF02592">
    <property type="entry name" value="Vut_1"/>
    <property type="match status" value="1"/>
</dbReference>
<keyword evidence="1" id="KW-0813">Transport</keyword>
<comment type="function">
    <text evidence="1">Involved in the import of queuosine (Q) precursors, required for Q precursor salvage.</text>
</comment>
<comment type="similarity">
    <text evidence="1">Belongs to the vitamin uptake transporter (VUT/ECF) (TC 2.A.88) family. Q precursor transporter subfamily.</text>
</comment>
<feature type="transmembrane region" description="Helical" evidence="1">
    <location>
        <begin position="6"/>
        <end position="25"/>
    </location>
</feature>
<keyword evidence="1" id="KW-0472">Membrane</keyword>
<evidence type="ECO:0000313" key="2">
    <source>
        <dbReference type="EMBL" id="MFD2630644.1"/>
    </source>
</evidence>
<reference evidence="3" key="1">
    <citation type="journal article" date="2019" name="Int. J. Syst. Evol. Microbiol.">
        <title>The Global Catalogue of Microorganisms (GCM) 10K type strain sequencing project: providing services to taxonomists for standard genome sequencing and annotation.</title>
        <authorList>
            <consortium name="The Broad Institute Genomics Platform"/>
            <consortium name="The Broad Institute Genome Sequencing Center for Infectious Disease"/>
            <person name="Wu L."/>
            <person name="Ma J."/>
        </authorList>
    </citation>
    <scope>NUCLEOTIDE SEQUENCE [LARGE SCALE GENOMIC DNA]</scope>
    <source>
        <strain evidence="3">TISTR 1858</strain>
    </source>
</reference>
<accession>A0ABW5Q4U7</accession>
<feature type="transmembrane region" description="Helical" evidence="1">
    <location>
        <begin position="160"/>
        <end position="186"/>
    </location>
</feature>
<keyword evidence="1" id="KW-0812">Transmembrane</keyword>
<dbReference type="EMBL" id="JBHUMX010000045">
    <property type="protein sequence ID" value="MFD2630644.1"/>
    <property type="molecule type" value="Genomic_DNA"/>
</dbReference>
<dbReference type="Proteomes" id="UP001597451">
    <property type="component" value="Unassembled WGS sequence"/>
</dbReference>
<gene>
    <name evidence="2" type="ORF">ACFSUN_17895</name>
</gene>
<dbReference type="PANTHER" id="PTHR34300:SF2">
    <property type="entry name" value="QUEUOSINE PRECURSOR TRANSPORTER-RELATED"/>
    <property type="match status" value="1"/>
</dbReference>
<feature type="transmembrane region" description="Helical" evidence="1">
    <location>
        <begin position="52"/>
        <end position="73"/>
    </location>
</feature>
<dbReference type="NCBIfam" id="TIGR00697">
    <property type="entry name" value="queuosine precursor transporter"/>
    <property type="match status" value="1"/>
</dbReference>
<evidence type="ECO:0000256" key="1">
    <source>
        <dbReference type="HAMAP-Rule" id="MF_02088"/>
    </source>
</evidence>
<keyword evidence="1" id="KW-1003">Cell membrane</keyword>
<comment type="subcellular location">
    <subcellularLocation>
        <location evidence="1">Cell membrane</location>
        <topology evidence="1">Multi-pass membrane protein</topology>
    </subcellularLocation>
</comment>
<keyword evidence="3" id="KW-1185">Reference proteome</keyword>